<protein>
    <submittedName>
        <fullName evidence="1">Uncharacterized protein</fullName>
    </submittedName>
</protein>
<name>X0UYM0_9ZZZZ</name>
<gene>
    <name evidence="1" type="ORF">S01H1_24348</name>
</gene>
<comment type="caution">
    <text evidence="1">The sequence shown here is derived from an EMBL/GenBank/DDBJ whole genome shotgun (WGS) entry which is preliminary data.</text>
</comment>
<feature type="non-terminal residue" evidence="1">
    <location>
        <position position="1"/>
    </location>
</feature>
<organism evidence="1">
    <name type="scientific">marine sediment metagenome</name>
    <dbReference type="NCBI Taxonomy" id="412755"/>
    <lineage>
        <taxon>unclassified sequences</taxon>
        <taxon>metagenomes</taxon>
        <taxon>ecological metagenomes</taxon>
    </lineage>
</organism>
<accession>X0UYM0</accession>
<proteinExistence type="predicted"/>
<dbReference type="AlphaFoldDB" id="X0UYM0"/>
<evidence type="ECO:0000313" key="1">
    <source>
        <dbReference type="EMBL" id="GAF93490.1"/>
    </source>
</evidence>
<reference evidence="1" key="1">
    <citation type="journal article" date="2014" name="Front. Microbiol.">
        <title>High frequency of phylogenetically diverse reductive dehalogenase-homologous genes in deep subseafloor sedimentary metagenomes.</title>
        <authorList>
            <person name="Kawai M."/>
            <person name="Futagami T."/>
            <person name="Toyoda A."/>
            <person name="Takaki Y."/>
            <person name="Nishi S."/>
            <person name="Hori S."/>
            <person name="Arai W."/>
            <person name="Tsubouchi T."/>
            <person name="Morono Y."/>
            <person name="Uchiyama I."/>
            <person name="Ito T."/>
            <person name="Fujiyama A."/>
            <person name="Inagaki F."/>
            <person name="Takami H."/>
        </authorList>
    </citation>
    <scope>NUCLEOTIDE SEQUENCE</scope>
    <source>
        <strain evidence="1">Expedition CK06-06</strain>
    </source>
</reference>
<dbReference type="EMBL" id="BARS01014447">
    <property type="protein sequence ID" value="GAF93490.1"/>
    <property type="molecule type" value="Genomic_DNA"/>
</dbReference>
<sequence>DARGGTSPTRVAEQLVTVRDTADRLRARLHG</sequence>